<dbReference type="FunFam" id="3.30.70.580:FF:000001">
    <property type="entry name" value="tRNA pseudouridine synthase A"/>
    <property type="match status" value="1"/>
</dbReference>
<keyword evidence="3 4" id="KW-0413">Isomerase</keyword>
<comment type="caution">
    <text evidence="4">Lacks conserved residue(s) required for the propagation of feature annotation.</text>
</comment>
<dbReference type="GO" id="GO:0003723">
    <property type="term" value="F:RNA binding"/>
    <property type="evidence" value="ECO:0007669"/>
    <property type="project" value="InterPro"/>
</dbReference>
<evidence type="ECO:0000256" key="5">
    <source>
        <dbReference type="RuleBase" id="RU003792"/>
    </source>
</evidence>
<dbReference type="InterPro" id="IPR020095">
    <property type="entry name" value="PsdUridine_synth_TruA_C"/>
</dbReference>
<dbReference type="GO" id="GO:0160147">
    <property type="term" value="F:tRNA pseudouridine(38-40) synthase activity"/>
    <property type="evidence" value="ECO:0007669"/>
    <property type="project" value="UniProtKB-EC"/>
</dbReference>
<dbReference type="Pfam" id="PF01416">
    <property type="entry name" value="PseudoU_synth_1"/>
    <property type="match status" value="2"/>
</dbReference>
<evidence type="ECO:0000313" key="7">
    <source>
        <dbReference type="Proteomes" id="UP000181728"/>
    </source>
</evidence>
<protein>
    <recommendedName>
        <fullName evidence="4">tRNA pseudouridine synthase A</fullName>
        <ecNumber evidence="4">5.4.99.12</ecNumber>
    </recommendedName>
    <alternativeName>
        <fullName evidence="4">tRNA pseudouridine(38-40) synthase</fullName>
    </alternativeName>
    <alternativeName>
        <fullName evidence="4">tRNA pseudouridylate synthase I</fullName>
    </alternativeName>
    <alternativeName>
        <fullName evidence="4">tRNA-uridine isomerase I</fullName>
    </alternativeName>
</protein>
<dbReference type="Proteomes" id="UP000181728">
    <property type="component" value="Unassembled WGS sequence"/>
</dbReference>
<dbReference type="Gene3D" id="3.30.70.660">
    <property type="entry name" value="Pseudouridine synthase I, catalytic domain, C-terminal subdomain"/>
    <property type="match status" value="1"/>
</dbReference>
<proteinExistence type="inferred from homology"/>
<dbReference type="PANTHER" id="PTHR11142:SF0">
    <property type="entry name" value="TRNA PSEUDOURIDINE SYNTHASE-LIKE 1"/>
    <property type="match status" value="1"/>
</dbReference>
<evidence type="ECO:0000256" key="3">
    <source>
        <dbReference type="ARBA" id="ARBA00023235"/>
    </source>
</evidence>
<dbReference type="NCBIfam" id="TIGR00071">
    <property type="entry name" value="hisT_truA"/>
    <property type="match status" value="1"/>
</dbReference>
<comment type="catalytic activity">
    <reaction evidence="4 5">
        <text>uridine(38/39/40) in tRNA = pseudouridine(38/39/40) in tRNA</text>
        <dbReference type="Rhea" id="RHEA:22376"/>
        <dbReference type="Rhea" id="RHEA-COMP:10085"/>
        <dbReference type="Rhea" id="RHEA-COMP:10087"/>
        <dbReference type="ChEBI" id="CHEBI:65314"/>
        <dbReference type="ChEBI" id="CHEBI:65315"/>
        <dbReference type="EC" id="5.4.99.12"/>
    </reaction>
</comment>
<reference evidence="6 7" key="1">
    <citation type="journal article" date="2016" name="BMC Genomics">
        <title>Consensus pan-genome assembly of the specialised wine bacterium Oenococcus oeni.</title>
        <authorList>
            <person name="Sternes P.R."/>
            <person name="Borneman A.R."/>
        </authorList>
    </citation>
    <scope>NUCLEOTIDE SEQUENCE [LARGE SCALE GENOMIC DNA]</scope>
    <source>
        <strain evidence="6 7">AWRIB661</strain>
    </source>
</reference>
<feature type="active site" description="Nucleophile" evidence="4">
    <location>
        <position position="54"/>
    </location>
</feature>
<dbReference type="InterPro" id="IPR020094">
    <property type="entry name" value="TruA/RsuA/RluB/E/F_N"/>
</dbReference>
<dbReference type="InterPro" id="IPR020097">
    <property type="entry name" value="PsdUridine_synth_TruA_a/b_dom"/>
</dbReference>
<accession>A0A483C8P0</accession>
<dbReference type="AlphaFoldDB" id="A0A483C8P0"/>
<evidence type="ECO:0000256" key="1">
    <source>
        <dbReference type="ARBA" id="ARBA00009375"/>
    </source>
</evidence>
<evidence type="ECO:0000256" key="4">
    <source>
        <dbReference type="HAMAP-Rule" id="MF_00171"/>
    </source>
</evidence>
<dbReference type="InterPro" id="IPR001406">
    <property type="entry name" value="PsdUridine_synth_TruA"/>
</dbReference>
<evidence type="ECO:0000313" key="6">
    <source>
        <dbReference type="EMBL" id="OIM21646.1"/>
    </source>
</evidence>
<dbReference type="RefSeq" id="WP_032818261.1">
    <property type="nucleotide sequence ID" value="NZ_MLOK01000028.1"/>
</dbReference>
<dbReference type="PIRSF" id="PIRSF001430">
    <property type="entry name" value="tRNA_psdUrid_synth"/>
    <property type="match status" value="1"/>
</dbReference>
<gene>
    <name evidence="4" type="primary">truA</name>
    <name evidence="6" type="ORF">ATX59_02975</name>
</gene>
<dbReference type="EMBL" id="MLOK01000028">
    <property type="protein sequence ID" value="OIM21646.1"/>
    <property type="molecule type" value="Genomic_DNA"/>
</dbReference>
<dbReference type="GO" id="GO:0031119">
    <property type="term" value="P:tRNA pseudouridine synthesis"/>
    <property type="evidence" value="ECO:0007669"/>
    <property type="project" value="UniProtKB-UniRule"/>
</dbReference>
<comment type="caution">
    <text evidence="6">The sequence shown here is derived from an EMBL/GenBank/DDBJ whole genome shotgun (WGS) entry which is preliminary data.</text>
</comment>
<dbReference type="CDD" id="cd02570">
    <property type="entry name" value="PseudoU_synth_EcTruA"/>
    <property type="match status" value="1"/>
</dbReference>
<feature type="binding site" evidence="4">
    <location>
        <position position="112"/>
    </location>
    <ligand>
        <name>substrate</name>
    </ligand>
</feature>
<dbReference type="Gene3D" id="3.30.70.580">
    <property type="entry name" value="Pseudouridine synthase I, catalytic domain, N-terminal subdomain"/>
    <property type="match status" value="1"/>
</dbReference>
<comment type="subunit">
    <text evidence="4">Homodimer.</text>
</comment>
<comment type="similarity">
    <text evidence="1 4 5">Belongs to the tRNA pseudouridine synthase TruA family.</text>
</comment>
<organism evidence="6 7">
    <name type="scientific">Oenococcus oeni</name>
    <name type="common">Leuconostoc oenos</name>
    <dbReference type="NCBI Taxonomy" id="1247"/>
    <lineage>
        <taxon>Bacteria</taxon>
        <taxon>Bacillati</taxon>
        <taxon>Bacillota</taxon>
        <taxon>Bacilli</taxon>
        <taxon>Lactobacillales</taxon>
        <taxon>Lactobacillaceae</taxon>
        <taxon>Oenococcus</taxon>
    </lineage>
</organism>
<dbReference type="EC" id="5.4.99.12" evidence="4"/>
<dbReference type="PANTHER" id="PTHR11142">
    <property type="entry name" value="PSEUDOURIDYLATE SYNTHASE"/>
    <property type="match status" value="1"/>
</dbReference>
<sequence>MQNYKVTISYDGHYFEGFQTQNRPGSRTVQDELIKVVSKMAKTKIKVIGASRTDAGVHANGQVINFIFPFDLNEKAILMGMNSQLPTDILVKKVEKVPINFNARHSSHRKRYLYRVSTSKFIDPFKRFYTGHYFWNLDTNKIQEALPDLIGEHDFASFAASGNQTATTIRTVTKAELKIFPKNNELLFTFEGNAFLYNQIRIMVGVLLEIGNGTRPVHDIIRLIKIKDRQQARFTAPASGLYLDEVYYESMD</sequence>
<dbReference type="HAMAP" id="MF_00171">
    <property type="entry name" value="TruA"/>
    <property type="match status" value="1"/>
</dbReference>
<name>A0A483C8P0_OENOE</name>
<comment type="function">
    <text evidence="4">Formation of pseudouridine at positions 38, 39 and 40 in the anticodon stem and loop of transfer RNAs.</text>
</comment>
<keyword evidence="2 4" id="KW-0819">tRNA processing</keyword>
<dbReference type="SUPFAM" id="SSF55120">
    <property type="entry name" value="Pseudouridine synthase"/>
    <property type="match status" value="1"/>
</dbReference>
<evidence type="ECO:0000256" key="2">
    <source>
        <dbReference type="ARBA" id="ARBA00022694"/>
    </source>
</evidence>
<dbReference type="InterPro" id="IPR020103">
    <property type="entry name" value="PsdUridine_synth_cat_dom_sf"/>
</dbReference>